<proteinExistence type="predicted"/>
<evidence type="ECO:0000256" key="2">
    <source>
        <dbReference type="ARBA" id="ARBA00023242"/>
    </source>
</evidence>
<organism evidence="5 6">
    <name type="scientific">Escallonia rubra</name>
    <dbReference type="NCBI Taxonomy" id="112253"/>
    <lineage>
        <taxon>Eukaryota</taxon>
        <taxon>Viridiplantae</taxon>
        <taxon>Streptophyta</taxon>
        <taxon>Embryophyta</taxon>
        <taxon>Tracheophyta</taxon>
        <taxon>Spermatophyta</taxon>
        <taxon>Magnoliopsida</taxon>
        <taxon>eudicotyledons</taxon>
        <taxon>Gunneridae</taxon>
        <taxon>Pentapetalae</taxon>
        <taxon>asterids</taxon>
        <taxon>campanulids</taxon>
        <taxon>Escalloniales</taxon>
        <taxon>Escalloniaceae</taxon>
        <taxon>Escallonia</taxon>
    </lineage>
</organism>
<comment type="caution">
    <text evidence="5">The sequence shown here is derived from an EMBL/GenBank/DDBJ whole genome shotgun (WGS) entry which is preliminary data.</text>
</comment>
<keyword evidence="6" id="KW-1185">Reference proteome</keyword>
<dbReference type="InterPro" id="IPR032308">
    <property type="entry name" value="TDBD"/>
</dbReference>
<protein>
    <recommendedName>
        <fullName evidence="4">Tify domain-containing protein</fullName>
    </recommendedName>
</protein>
<dbReference type="GO" id="GO:0003714">
    <property type="term" value="F:transcription corepressor activity"/>
    <property type="evidence" value="ECO:0007669"/>
    <property type="project" value="InterPro"/>
</dbReference>
<dbReference type="GO" id="GO:0005634">
    <property type="term" value="C:nucleus"/>
    <property type="evidence" value="ECO:0007669"/>
    <property type="project" value="UniProtKB-SubCell"/>
</dbReference>
<dbReference type="InterPro" id="IPR042163">
    <property type="entry name" value="PHF12"/>
</dbReference>
<comment type="subcellular location">
    <subcellularLocation>
        <location evidence="1">Nucleus</location>
    </subcellularLocation>
</comment>
<reference evidence="5" key="1">
    <citation type="submission" date="2022-12" db="EMBL/GenBank/DDBJ databases">
        <title>Draft genome assemblies for two species of Escallonia (Escalloniales).</title>
        <authorList>
            <person name="Chanderbali A."/>
            <person name="Dervinis C."/>
            <person name="Anghel I."/>
            <person name="Soltis D."/>
            <person name="Soltis P."/>
            <person name="Zapata F."/>
        </authorList>
    </citation>
    <scope>NUCLEOTIDE SEQUENCE</scope>
    <source>
        <strain evidence="5">UCBG92.1500</strain>
        <tissue evidence="5">Leaf</tissue>
    </source>
</reference>
<dbReference type="EMBL" id="JAVXUO010001186">
    <property type="protein sequence ID" value="KAK2985170.1"/>
    <property type="molecule type" value="Genomic_DNA"/>
</dbReference>
<dbReference type="PANTHER" id="PTHR46309">
    <property type="entry name" value="PHD FINGER PROTEIN 12"/>
    <property type="match status" value="1"/>
</dbReference>
<keyword evidence="2" id="KW-0539">Nucleus</keyword>
<dbReference type="GO" id="GO:0006357">
    <property type="term" value="P:regulation of transcription by RNA polymerase II"/>
    <property type="evidence" value="ECO:0007669"/>
    <property type="project" value="TreeGrafter"/>
</dbReference>
<keyword evidence="3" id="KW-0175">Coiled coil</keyword>
<sequence>MAERSKNWKGYDIDLSCSNSEDADDDPDYIVRFSSRLSKENNSASFNEPIKEGTLRRDGILCFCCYEVYTAENFQVHAGGKPHKSYEYIFVVDKRVSLVSCMIEAWNRPEESERCRVNEIETKGSAGDPYDDACMICADGGNLMQFLKVPGTAPIAFASSACVPAGERTIYLHVLSVRRIVKEKLGKIVGEENQLDDGYSWTLLQRTIRQSQAMDVNDIRLENQSITSTDSDEGNLTGYGEVNARVAALTKENQELKQQLEQLLQQ</sequence>
<feature type="domain" description="Tify" evidence="4">
    <location>
        <begin position="53"/>
        <end position="104"/>
    </location>
</feature>
<feature type="coiled-coil region" evidence="3">
    <location>
        <begin position="239"/>
        <end position="266"/>
    </location>
</feature>
<dbReference type="AlphaFoldDB" id="A0AA88UHL3"/>
<evidence type="ECO:0000259" key="4">
    <source>
        <dbReference type="Pfam" id="PF16135"/>
    </source>
</evidence>
<gene>
    <name evidence="5" type="ORF">RJ640_011991</name>
</gene>
<evidence type="ECO:0000313" key="6">
    <source>
        <dbReference type="Proteomes" id="UP001187471"/>
    </source>
</evidence>
<evidence type="ECO:0000256" key="3">
    <source>
        <dbReference type="SAM" id="Coils"/>
    </source>
</evidence>
<name>A0AA88UHL3_9ASTE</name>
<dbReference type="Proteomes" id="UP001187471">
    <property type="component" value="Unassembled WGS sequence"/>
</dbReference>
<dbReference type="PANTHER" id="PTHR46309:SF5">
    <property type="entry name" value="GNAT FAMILY ACETYLTRANSFERASE"/>
    <property type="match status" value="1"/>
</dbReference>
<evidence type="ECO:0000313" key="5">
    <source>
        <dbReference type="EMBL" id="KAK2985170.1"/>
    </source>
</evidence>
<dbReference type="Pfam" id="PF16135">
    <property type="entry name" value="TDBD"/>
    <property type="match status" value="1"/>
</dbReference>
<evidence type="ECO:0000256" key="1">
    <source>
        <dbReference type="ARBA" id="ARBA00004123"/>
    </source>
</evidence>
<accession>A0AA88UHL3</accession>